<evidence type="ECO:0000259" key="2">
    <source>
        <dbReference type="PROSITE" id="PS50076"/>
    </source>
</evidence>
<feature type="region of interest" description="Disordered" evidence="1">
    <location>
        <begin position="204"/>
        <end position="428"/>
    </location>
</feature>
<dbReference type="InterPro" id="IPR024593">
    <property type="entry name" value="DUF3444"/>
</dbReference>
<feature type="compositionally biased region" description="Basic and acidic residues" evidence="1">
    <location>
        <begin position="648"/>
        <end position="658"/>
    </location>
</feature>
<feature type="compositionally biased region" description="Basic and acidic residues" evidence="1">
    <location>
        <begin position="282"/>
        <end position="301"/>
    </location>
</feature>
<gene>
    <name evidence="3" type="ORF">MP_TR20659_c0_g1_i1_g.58699</name>
</gene>
<feature type="compositionally biased region" description="Polar residues" evidence="1">
    <location>
        <begin position="811"/>
        <end position="821"/>
    </location>
</feature>
<protein>
    <submittedName>
        <fullName evidence="3">DnaJ-like protein subfamily B member 14</fullName>
    </submittedName>
</protein>
<accession>A0A1J3K094</accession>
<name>A0A1J3K094_NOCCA</name>
<dbReference type="InterPro" id="IPR001623">
    <property type="entry name" value="DnaJ_domain"/>
</dbReference>
<feature type="compositionally biased region" description="Basic and acidic residues" evidence="1">
    <location>
        <begin position="413"/>
        <end position="427"/>
    </location>
</feature>
<dbReference type="Pfam" id="PF11926">
    <property type="entry name" value="DUF3444"/>
    <property type="match status" value="2"/>
</dbReference>
<dbReference type="PANTHER" id="PTHR45089:SF57">
    <property type="entry name" value="DNAJ HEAT SHOCK N-TERMINAL DOMAIN-CONTAINING PROTEIN"/>
    <property type="match status" value="1"/>
</dbReference>
<evidence type="ECO:0000313" key="3">
    <source>
        <dbReference type="EMBL" id="JAU98042.1"/>
    </source>
</evidence>
<feature type="compositionally biased region" description="Polar residues" evidence="1">
    <location>
        <begin position="350"/>
        <end position="361"/>
    </location>
</feature>
<feature type="compositionally biased region" description="Basic and acidic residues" evidence="1">
    <location>
        <begin position="390"/>
        <end position="405"/>
    </location>
</feature>
<feature type="compositionally biased region" description="Polar residues" evidence="1">
    <location>
        <begin position="674"/>
        <end position="684"/>
    </location>
</feature>
<feature type="compositionally biased region" description="Polar residues" evidence="1">
    <location>
        <begin position="207"/>
        <end position="238"/>
    </location>
</feature>
<dbReference type="PROSITE" id="PS50076">
    <property type="entry name" value="DNAJ_2"/>
    <property type="match status" value="1"/>
</dbReference>
<dbReference type="PRINTS" id="PR00625">
    <property type="entry name" value="JDOMAIN"/>
</dbReference>
<feature type="domain" description="J" evidence="2">
    <location>
        <begin position="66"/>
        <end position="130"/>
    </location>
</feature>
<dbReference type="SMART" id="SM00271">
    <property type="entry name" value="DnaJ"/>
    <property type="match status" value="1"/>
</dbReference>
<feature type="compositionally biased region" description="Basic and acidic residues" evidence="1">
    <location>
        <begin position="339"/>
        <end position="349"/>
    </location>
</feature>
<proteinExistence type="predicted"/>
<dbReference type="AlphaFoldDB" id="A0A1J3K094"/>
<dbReference type="SUPFAM" id="SSF46565">
    <property type="entry name" value="Chaperone J-domain"/>
    <property type="match status" value="1"/>
</dbReference>
<feature type="compositionally biased region" description="Polar residues" evidence="1">
    <location>
        <begin position="380"/>
        <end position="389"/>
    </location>
</feature>
<dbReference type="InterPro" id="IPR036869">
    <property type="entry name" value="J_dom_sf"/>
</dbReference>
<feature type="compositionally biased region" description="Polar residues" evidence="1">
    <location>
        <begin position="724"/>
        <end position="733"/>
    </location>
</feature>
<dbReference type="EMBL" id="GEVM01007896">
    <property type="protein sequence ID" value="JAU98042.1"/>
    <property type="molecule type" value="Transcribed_RNA"/>
</dbReference>
<dbReference type="PANTHER" id="PTHR45089">
    <property type="entry name" value="DNAJ HEAT SHOCK AMINO-TERMINAL DOMAIN PROTEIN-RELATED"/>
    <property type="match status" value="1"/>
</dbReference>
<reference evidence="3" key="1">
    <citation type="submission" date="2016-07" db="EMBL/GenBank/DDBJ databases">
        <title>De novo transcriptome assembly of four accessions of the metal hyperaccumulator plant Noccaea caerulescens.</title>
        <authorList>
            <person name="Blande D."/>
            <person name="Halimaa P."/>
            <person name="Tervahauta A.I."/>
            <person name="Aarts M.G."/>
            <person name="Karenlampi S.O."/>
        </authorList>
    </citation>
    <scope>NUCLEOTIDE SEQUENCE</scope>
</reference>
<feature type="compositionally biased region" description="Basic and acidic residues" evidence="1">
    <location>
        <begin position="242"/>
        <end position="275"/>
    </location>
</feature>
<dbReference type="Pfam" id="PF00226">
    <property type="entry name" value="DnaJ"/>
    <property type="match status" value="1"/>
</dbReference>
<sequence length="1045" mass="117174">MECNKEEACRAKTLAEEMMEKGDFVGAKKLVMKAQRLFSGLHSLPQMLAVCDVHCSAEQKISGLENWYGILQAMHFSDDATIKKQYRKLALLLHPDKNQFAGAEAAFKLIGEANRLLTDKEKRTQYDIKRRIYARSASRQLNANSGLQCAPANNASDSTVNSVKFWACCKHCGERYKYLRQYVNTIMCCSKCKRSFMAFDTGYSGVPPNSSTGQKEVRNPDNTTVNKNVESNGAQQGSVAAEVDKKGSFKENKKNGGGENEHAKVRKPNLEDELMKNCAESSKPENGERKMKNTDELHKQQPEVTEPETGASKSVPDESVSKSDQAPSTSKGKKRRRHIVEEPTEKTTEKQNLGVGSSQRFDSGDSPAPSCVYKGKAKTNVDSGFQETSSAKDKKSKGCEARGEGMDMAGKIDPNHKASEKPIKQESPDPDFNNFELTTSCFAVNQVWSLYDPTDGMPRLYARIKKVFDSEFKLGITWIDPLQDNKDNTIPISCGAFKDGDSQEVDDHLIFSSKMLHLHRDNNIVMYPRRGEIWAVFRGWDMNWSASSENHKWVYEYDFVEILSDFDDVDGLGVAYLRKVEGFVSVFRRQAQYGVLQLQVPPSEMLRFSHKVPSFKMTGKEREDVPPGCFELDTAALPKDFEVDNSKVDVGLDRERQNGKAGGPFPEASEVELQANTTLESTPSPKKRQKVHEKDELSSVKKSRKSVKTVDDLKLRKSPRRLSETINHATSRSGQRKAEKNSANNGESCGQPDGFCISGEKMTTPKKPEKIVATNSSGIRETPQDTHKPTGNSKKRGRNDELLSPSRGNGLLTQLNGSTRTSEPESHVPSSCRTRQENTFNFENQRSADKFLVDQVWAIYSDDKGMMPRKYGQIKRIDTSPEFKLHVAPLELYRPSNRMTTHSVCCGHFKLKTGIAEVLLPSSFSHEVKAMKIGAKRFEVYPGAGEIWALYKNWNCAETEEVEIVEVVETDEQSIRVLPLTAKGFNKLLYGRSQKSKAGFVVIAKTEVSRFSHQIPAYRQLKRVTRFGDGECWELDPKAVLDLKS</sequence>
<organism evidence="3">
    <name type="scientific">Noccaea caerulescens</name>
    <name type="common">Alpine penny-cress</name>
    <name type="synonym">Thlaspi caerulescens</name>
    <dbReference type="NCBI Taxonomy" id="107243"/>
    <lineage>
        <taxon>Eukaryota</taxon>
        <taxon>Viridiplantae</taxon>
        <taxon>Streptophyta</taxon>
        <taxon>Embryophyta</taxon>
        <taxon>Tracheophyta</taxon>
        <taxon>Spermatophyta</taxon>
        <taxon>Magnoliopsida</taxon>
        <taxon>eudicotyledons</taxon>
        <taxon>Gunneridae</taxon>
        <taxon>Pentapetalae</taxon>
        <taxon>rosids</taxon>
        <taxon>malvids</taxon>
        <taxon>Brassicales</taxon>
        <taxon>Brassicaceae</taxon>
        <taxon>Coluteocarpeae</taxon>
        <taxon>Noccaea</taxon>
    </lineage>
</organism>
<dbReference type="Gene3D" id="1.10.287.110">
    <property type="entry name" value="DnaJ domain"/>
    <property type="match status" value="1"/>
</dbReference>
<evidence type="ECO:0000256" key="1">
    <source>
        <dbReference type="SAM" id="MobiDB-lite"/>
    </source>
</evidence>
<dbReference type="CDD" id="cd06257">
    <property type="entry name" value="DnaJ"/>
    <property type="match status" value="1"/>
</dbReference>
<feature type="region of interest" description="Disordered" evidence="1">
    <location>
        <begin position="648"/>
        <end position="834"/>
    </location>
</feature>